<dbReference type="InterPro" id="IPR008279">
    <property type="entry name" value="PEP-util_enz_mobile_dom"/>
</dbReference>
<keyword evidence="3" id="KW-0670">Pyruvate</keyword>
<dbReference type="Gene3D" id="3.30.1490.20">
    <property type="entry name" value="ATP-grasp fold, A domain"/>
    <property type="match status" value="1"/>
</dbReference>
<feature type="domain" description="Pyruvate phosphate dikinase AMP/ATP-binding" evidence="2">
    <location>
        <begin position="82"/>
        <end position="218"/>
    </location>
</feature>
<sequence>MVKNIELIGQKARNLIILLERFPSLVPRFEVIEISNFFVNWRGVNSQLTNLAVAFLKGKFSDEQYRFEFDRLFTILEINHQFINQLSEKLHRLEFQKVSYRTSALQEDLQSSSFAGQYVTFLDQDTKVKTIEKCSIECAKSLYSLRVLGYIKTQGYSDFNQGGSIIIQKMFYGKKSGVLFTENGFNQIDFAYTDSWKNTTVEGNLTKNFTVSKSTKNITEELPTNFPKIITKVIDVAIILERQEGKPLDIEWSITDDEAAILQFRPVTTSKVDYTIEWDNTNIAESYPGITLPLTYTFIRRLYSKVYPEFLKLLGKSDSELSDKIYVFDNMLGYIDGRVYYNISNWYKLVALLPGYKYNKDFFEAMLMPAKKKQAQQTSKAKMSLNARLNLATTALRFIWLLLQTNRLSDKFTRSYLTSYEIYKSVQWSQLNASEILNTYSKIEKDLLQQWAIPILNDFRTMVFHGILRKAFFPKDNDDLYIQLLSGIYDHTSVEPIRELGVLAHSVKRVLNDNKGNQEKATEAILKEKQYDEVRQQIEKYLSKYGGRSPDELKLENPRLSESLPTFVSFVVSSAEGYSDSNNLNQKLSKRSDWKISFDNSFLKRFLLNPLFKFVLYQAKSGISKRERFRFYRAQVFGLARDAYLALGTRFVDARLIDNRDDIFYLTTNEIQDIILGHSFENSFKTKIKERKNLFAGFSKKNLGRRIVSSGLIAPLENRADESVNNLAKDRLTGLGVSKGVFQGEVIIVKDFDPKANVKGKILVTEHTDPGWTLLFLNAAALIVERGNALSHASIVSREIGIPAVVAVEDACSKLKNNEKVIVNGSTGEITIL</sequence>
<dbReference type="GO" id="GO:0005524">
    <property type="term" value="F:ATP binding"/>
    <property type="evidence" value="ECO:0007669"/>
    <property type="project" value="InterPro"/>
</dbReference>
<dbReference type="InterPro" id="IPR051549">
    <property type="entry name" value="PEP_Utilizing_Enz"/>
</dbReference>
<dbReference type="Gene3D" id="3.30.470.20">
    <property type="entry name" value="ATP-grasp fold, B domain"/>
    <property type="match status" value="1"/>
</dbReference>
<dbReference type="GO" id="GO:0016301">
    <property type="term" value="F:kinase activity"/>
    <property type="evidence" value="ECO:0007669"/>
    <property type="project" value="UniProtKB-KW"/>
</dbReference>
<dbReference type="PANTHER" id="PTHR43615:SF1">
    <property type="entry name" value="PPDK_N DOMAIN-CONTAINING PROTEIN"/>
    <property type="match status" value="1"/>
</dbReference>
<proteinExistence type="predicted"/>
<dbReference type="Proteomes" id="UP000034932">
    <property type="component" value="Unassembled WGS sequence"/>
</dbReference>
<evidence type="ECO:0000313" key="3">
    <source>
        <dbReference type="EMBL" id="KKQ94515.1"/>
    </source>
</evidence>
<keyword evidence="3" id="KW-0808">Transferase</keyword>
<evidence type="ECO:0000259" key="2">
    <source>
        <dbReference type="Pfam" id="PF01326"/>
    </source>
</evidence>
<name>A0A0G0M2G6_9BACT</name>
<dbReference type="Pfam" id="PF00391">
    <property type="entry name" value="PEP-utilizers"/>
    <property type="match status" value="1"/>
</dbReference>
<dbReference type="InterPro" id="IPR013815">
    <property type="entry name" value="ATP_grasp_subdomain_1"/>
</dbReference>
<evidence type="ECO:0000259" key="1">
    <source>
        <dbReference type="Pfam" id="PF00391"/>
    </source>
</evidence>
<feature type="domain" description="PEP-utilising enzyme mobile" evidence="1">
    <location>
        <begin position="759"/>
        <end position="828"/>
    </location>
</feature>
<dbReference type="SUPFAM" id="SSF52009">
    <property type="entry name" value="Phosphohistidine domain"/>
    <property type="match status" value="1"/>
</dbReference>
<evidence type="ECO:0000313" key="4">
    <source>
        <dbReference type="Proteomes" id="UP000034932"/>
    </source>
</evidence>
<dbReference type="InterPro" id="IPR036637">
    <property type="entry name" value="Phosphohistidine_dom_sf"/>
</dbReference>
<dbReference type="Pfam" id="PF01326">
    <property type="entry name" value="PPDK_N"/>
    <property type="match status" value="1"/>
</dbReference>
<keyword evidence="3" id="KW-0418">Kinase</keyword>
<dbReference type="SUPFAM" id="SSF56059">
    <property type="entry name" value="Glutathione synthetase ATP-binding domain-like"/>
    <property type="match status" value="1"/>
</dbReference>
<dbReference type="AlphaFoldDB" id="A0A0G0M2G6"/>
<dbReference type="PANTHER" id="PTHR43615">
    <property type="entry name" value="PHOSPHOENOLPYRUVATE SYNTHASE-RELATED"/>
    <property type="match status" value="1"/>
</dbReference>
<gene>
    <name evidence="3" type="ORF">UT19_C0001G0047</name>
</gene>
<reference evidence="3 4" key="1">
    <citation type="journal article" date="2015" name="Nature">
        <title>rRNA introns, odd ribosomes, and small enigmatic genomes across a large radiation of phyla.</title>
        <authorList>
            <person name="Brown C.T."/>
            <person name="Hug L.A."/>
            <person name="Thomas B.C."/>
            <person name="Sharon I."/>
            <person name="Castelle C.J."/>
            <person name="Singh A."/>
            <person name="Wilkins M.J."/>
            <person name="Williams K.H."/>
            <person name="Banfield J.F."/>
        </authorList>
    </citation>
    <scope>NUCLEOTIDE SEQUENCE [LARGE SCALE GENOMIC DNA]</scope>
</reference>
<dbReference type="EMBL" id="LBVW01000001">
    <property type="protein sequence ID" value="KKQ94515.1"/>
    <property type="molecule type" value="Genomic_DNA"/>
</dbReference>
<accession>A0A0G0M2G6</accession>
<dbReference type="STRING" id="1618573.UT19_C0001G0047"/>
<dbReference type="Gene3D" id="3.50.30.10">
    <property type="entry name" value="Phosphohistidine domain"/>
    <property type="match status" value="1"/>
</dbReference>
<dbReference type="InterPro" id="IPR002192">
    <property type="entry name" value="PPDK_AMP/ATP-bd"/>
</dbReference>
<organism evidence="3 4">
    <name type="scientific">Candidatus Woesebacteria bacterium GW2011_GWB1_39_10b</name>
    <dbReference type="NCBI Taxonomy" id="1618573"/>
    <lineage>
        <taxon>Bacteria</taxon>
        <taxon>Candidatus Woeseibacteriota</taxon>
    </lineage>
</organism>
<protein>
    <submittedName>
        <fullName evidence="3">Pyruvate, water dikinase</fullName>
    </submittedName>
</protein>
<comment type="caution">
    <text evidence="3">The sequence shown here is derived from an EMBL/GenBank/DDBJ whole genome shotgun (WGS) entry which is preliminary data.</text>
</comment>